<keyword evidence="3" id="KW-0406">Ion transport</keyword>
<organism evidence="4">
    <name type="scientific">hydrocarbon metagenome</name>
    <dbReference type="NCBI Taxonomy" id="938273"/>
    <lineage>
        <taxon>unclassified sequences</taxon>
        <taxon>metagenomes</taxon>
        <taxon>ecological metagenomes</taxon>
    </lineage>
</organism>
<dbReference type="Gene3D" id="3.40.50.10580">
    <property type="entry name" value="ATPase, V1 complex, subunit F"/>
    <property type="match status" value="1"/>
</dbReference>
<proteinExistence type="inferred from homology"/>
<dbReference type="Pfam" id="PF01990">
    <property type="entry name" value="ATP-synt_F"/>
    <property type="match status" value="1"/>
</dbReference>
<dbReference type="EMBL" id="LNQE01001553">
    <property type="protein sequence ID" value="KUG15497.1"/>
    <property type="molecule type" value="Genomic_DNA"/>
</dbReference>
<reference evidence="4" key="1">
    <citation type="journal article" date="2015" name="Proc. Natl. Acad. Sci. U.S.A.">
        <title>Networks of energetic and metabolic interactions define dynamics in microbial communities.</title>
        <authorList>
            <person name="Embree M."/>
            <person name="Liu J.K."/>
            <person name="Al-Bassam M.M."/>
            <person name="Zengler K."/>
        </authorList>
    </citation>
    <scope>NUCLEOTIDE SEQUENCE</scope>
</reference>
<evidence type="ECO:0000256" key="2">
    <source>
        <dbReference type="ARBA" id="ARBA00022448"/>
    </source>
</evidence>
<comment type="caution">
    <text evidence="4">The sequence shown here is derived from an EMBL/GenBank/DDBJ whole genome shotgun (WGS) entry which is preliminary data.</text>
</comment>
<gene>
    <name evidence="4" type="ORF">ASZ90_014853</name>
</gene>
<evidence type="ECO:0000256" key="1">
    <source>
        <dbReference type="ARBA" id="ARBA00010148"/>
    </source>
</evidence>
<evidence type="ECO:0000256" key="3">
    <source>
        <dbReference type="ARBA" id="ARBA00023065"/>
    </source>
</evidence>
<protein>
    <recommendedName>
        <fullName evidence="5">V-type atp synthase subunit f</fullName>
    </recommendedName>
</protein>
<dbReference type="SUPFAM" id="SSF159468">
    <property type="entry name" value="AtpF-like"/>
    <property type="match status" value="1"/>
</dbReference>
<comment type="similarity">
    <text evidence="1">Belongs to the V-ATPase F subunit family.</text>
</comment>
<dbReference type="InterPro" id="IPR036906">
    <property type="entry name" value="ATPase_V1_fsu_sf"/>
</dbReference>
<dbReference type="AlphaFoldDB" id="A0A0W8F3R2"/>
<dbReference type="InterPro" id="IPR008218">
    <property type="entry name" value="ATPase_V1-cplx_f_g_su"/>
</dbReference>
<evidence type="ECO:0000313" key="4">
    <source>
        <dbReference type="EMBL" id="KUG15497.1"/>
    </source>
</evidence>
<name>A0A0W8F3R2_9ZZZZ</name>
<keyword evidence="2" id="KW-0813">Transport</keyword>
<evidence type="ECO:0008006" key="5">
    <source>
        <dbReference type="Google" id="ProtNLM"/>
    </source>
</evidence>
<sequence length="107" mass="11682">MKIAVIGNERMVWGFSLAGLKEGMITDSAHEAADAISRWVRDPGIGIILISLPLADTIRPYLTRVRLERRLYPLILELGETGGISGVSSRVEEELLRMVGMTTGESG</sequence>
<dbReference type="GO" id="GO:0046961">
    <property type="term" value="F:proton-transporting ATPase activity, rotational mechanism"/>
    <property type="evidence" value="ECO:0007669"/>
    <property type="project" value="InterPro"/>
</dbReference>
<accession>A0A0W8F3R2</accession>